<comment type="cofactor">
    <cofactor evidence="2">
        <name>Zn(2+)</name>
        <dbReference type="ChEBI" id="CHEBI:29105"/>
    </cofactor>
</comment>
<dbReference type="InterPro" id="IPR014782">
    <property type="entry name" value="Peptidase_M1_dom"/>
</dbReference>
<dbReference type="Pfam" id="PF17900">
    <property type="entry name" value="Peptidase_M1_N"/>
    <property type="match status" value="1"/>
</dbReference>
<dbReference type="Pfam" id="PF01433">
    <property type="entry name" value="Peptidase_M1"/>
    <property type="match status" value="1"/>
</dbReference>
<dbReference type="GO" id="GO:0006508">
    <property type="term" value="P:proteolysis"/>
    <property type="evidence" value="ECO:0007669"/>
    <property type="project" value="UniProtKB-KW"/>
</dbReference>
<keyword evidence="18" id="KW-1185">Reference proteome</keyword>
<dbReference type="PANTHER" id="PTHR11533">
    <property type="entry name" value="PROTEASE M1 ZINC METALLOPROTEASE"/>
    <property type="match status" value="1"/>
</dbReference>
<evidence type="ECO:0000256" key="8">
    <source>
        <dbReference type="ARBA" id="ARBA00022723"/>
    </source>
</evidence>
<proteinExistence type="inferred from homology"/>
<protein>
    <recommendedName>
        <fullName evidence="5">Aminopeptidase N</fullName>
        <ecNumber evidence="4">3.4.11.2</ecNumber>
    </recommendedName>
    <alternativeName>
        <fullName evidence="12">Alanine aminopeptidase</fullName>
    </alternativeName>
    <alternativeName>
        <fullName evidence="13">Lysyl aminopeptidase</fullName>
    </alternativeName>
</protein>
<dbReference type="NCBIfam" id="TIGR02412">
    <property type="entry name" value="pepN_strep_liv"/>
    <property type="match status" value="1"/>
</dbReference>
<dbReference type="RefSeq" id="WP_052504945.1">
    <property type="nucleotide sequence ID" value="NZ_LXEY01000021.1"/>
</dbReference>
<dbReference type="SUPFAM" id="SSF63737">
    <property type="entry name" value="Leukotriene A4 hydrolase N-terminal domain"/>
    <property type="match status" value="1"/>
</dbReference>
<comment type="catalytic activity">
    <reaction evidence="1">
        <text>Release of an N-terminal amino acid, Xaa-|-Yaa- from a peptide, amide or arylamide. Xaa is preferably Ala, but may be most amino acids including Pro (slow action). When a terminal hydrophobic residue is followed by a prolyl residue, the two may be released as an intact Xaa-Pro dipeptide.</text>
        <dbReference type="EC" id="3.4.11.2"/>
    </reaction>
</comment>
<comment type="caution">
    <text evidence="17">The sequence shown here is derived from an EMBL/GenBank/DDBJ whole genome shotgun (WGS) entry which is preliminary data.</text>
</comment>
<dbReference type="InterPro" id="IPR012778">
    <property type="entry name" value="Pept_M1_aminopeptidase"/>
</dbReference>
<keyword evidence="6" id="KW-0031">Aminopeptidase</keyword>
<keyword evidence="7" id="KW-0645">Protease</keyword>
<reference evidence="17 18" key="1">
    <citation type="submission" date="2016-04" db="EMBL/GenBank/DDBJ databases">
        <title>First whole genome shotgun sequence of the bacterium Enteractinococcus sp. strain UASWS1574.</title>
        <authorList>
            <person name="Crovadore J."/>
            <person name="Chablais R."/>
            <person name="Lefort F."/>
        </authorList>
    </citation>
    <scope>NUCLEOTIDE SEQUENCE [LARGE SCALE GENOMIC DNA]</scope>
    <source>
        <strain evidence="17 18">UASWS1574</strain>
    </source>
</reference>
<evidence type="ECO:0000256" key="10">
    <source>
        <dbReference type="ARBA" id="ARBA00022833"/>
    </source>
</evidence>
<evidence type="ECO:0000256" key="5">
    <source>
        <dbReference type="ARBA" id="ARBA00015611"/>
    </source>
</evidence>
<name>A0A1B7LXN3_9MICC</name>
<gene>
    <name evidence="17" type="ORF">A6F49_14405</name>
</gene>
<dbReference type="Proteomes" id="UP000078292">
    <property type="component" value="Unassembled WGS sequence"/>
</dbReference>
<comment type="similarity">
    <text evidence="3">Belongs to the peptidase M1 family.</text>
</comment>
<dbReference type="PANTHER" id="PTHR11533:SF174">
    <property type="entry name" value="PUROMYCIN-SENSITIVE AMINOPEPTIDASE-RELATED"/>
    <property type="match status" value="1"/>
</dbReference>
<keyword evidence="11" id="KW-0482">Metalloprotease</keyword>
<dbReference type="GO" id="GO:0005737">
    <property type="term" value="C:cytoplasm"/>
    <property type="evidence" value="ECO:0007669"/>
    <property type="project" value="TreeGrafter"/>
</dbReference>
<evidence type="ECO:0000256" key="11">
    <source>
        <dbReference type="ARBA" id="ARBA00023049"/>
    </source>
</evidence>
<evidence type="ECO:0000256" key="9">
    <source>
        <dbReference type="ARBA" id="ARBA00022801"/>
    </source>
</evidence>
<dbReference type="GO" id="GO:0043171">
    <property type="term" value="P:peptide catabolic process"/>
    <property type="evidence" value="ECO:0007669"/>
    <property type="project" value="TreeGrafter"/>
</dbReference>
<evidence type="ECO:0000256" key="13">
    <source>
        <dbReference type="ARBA" id="ARBA00031533"/>
    </source>
</evidence>
<dbReference type="Pfam" id="PF11838">
    <property type="entry name" value="ERAP1_C"/>
    <property type="match status" value="1"/>
</dbReference>
<dbReference type="PRINTS" id="PR00756">
    <property type="entry name" value="ALADIPTASE"/>
</dbReference>
<dbReference type="SUPFAM" id="SSF55486">
    <property type="entry name" value="Metalloproteases ('zincins'), catalytic domain"/>
    <property type="match status" value="1"/>
</dbReference>
<evidence type="ECO:0000259" key="16">
    <source>
        <dbReference type="Pfam" id="PF17900"/>
    </source>
</evidence>
<evidence type="ECO:0000313" key="18">
    <source>
        <dbReference type="Proteomes" id="UP000078292"/>
    </source>
</evidence>
<dbReference type="FunFam" id="1.10.390.10:FF:000004">
    <property type="entry name" value="Aminopeptidase N"/>
    <property type="match status" value="1"/>
</dbReference>
<evidence type="ECO:0000256" key="7">
    <source>
        <dbReference type="ARBA" id="ARBA00022670"/>
    </source>
</evidence>
<dbReference type="GO" id="GO:0070006">
    <property type="term" value="F:metalloaminopeptidase activity"/>
    <property type="evidence" value="ECO:0007669"/>
    <property type="project" value="TreeGrafter"/>
</dbReference>
<evidence type="ECO:0000256" key="1">
    <source>
        <dbReference type="ARBA" id="ARBA00000098"/>
    </source>
</evidence>
<evidence type="ECO:0000259" key="14">
    <source>
        <dbReference type="Pfam" id="PF01433"/>
    </source>
</evidence>
<dbReference type="InterPro" id="IPR027268">
    <property type="entry name" value="Peptidase_M4/M1_CTD_sf"/>
</dbReference>
<dbReference type="InterPro" id="IPR024571">
    <property type="entry name" value="ERAP1-like_C_dom"/>
</dbReference>
<feature type="domain" description="Peptidase M1 membrane alanine aminopeptidase" evidence="14">
    <location>
        <begin position="231"/>
        <end position="443"/>
    </location>
</feature>
<evidence type="ECO:0000256" key="12">
    <source>
        <dbReference type="ARBA" id="ARBA00029811"/>
    </source>
</evidence>
<dbReference type="InterPro" id="IPR001930">
    <property type="entry name" value="Peptidase_M1"/>
</dbReference>
<dbReference type="GO" id="GO:0016020">
    <property type="term" value="C:membrane"/>
    <property type="evidence" value="ECO:0007669"/>
    <property type="project" value="TreeGrafter"/>
</dbReference>
<evidence type="ECO:0000256" key="4">
    <source>
        <dbReference type="ARBA" id="ARBA00012564"/>
    </source>
</evidence>
<dbReference type="Gene3D" id="1.10.390.10">
    <property type="entry name" value="Neutral Protease Domain 2"/>
    <property type="match status" value="1"/>
</dbReference>
<dbReference type="GO" id="GO:0005615">
    <property type="term" value="C:extracellular space"/>
    <property type="evidence" value="ECO:0007669"/>
    <property type="project" value="TreeGrafter"/>
</dbReference>
<dbReference type="EC" id="3.4.11.2" evidence="4"/>
<sequence length="823" mass="92082">MPASLTTTITRHQAQLRAAMLEVDTYRLHFDLTDDDVFTVHTVVNFSVSAAAIGHSTAIDLLGHEVVSAELNGQPVTYDGARLSLPDLHEDNELMVRSSAKYSTTGEGLHRYMDPFDEAVYLYSQCAPADARRIFPVFDQPDLKARYKIQVTAPAHWHVISNEPGECTIHDEVAHWSFAPSPVMSSYLFALIAGEYVQVGEDSWDTADASVALGLWSRRSLARYVDAEEIFDITKNGFAFYEDQFDQPYPYTKYDQIFVPEFNAGAMENIGAVTMLEDYIFRSPVPQATVQRRAITILHELAHMWFGNLVTMKWWDDLWLSESFAEFVSHIAAIDAGFTDAWTTFNATEKTWAYRQDQLATTHPVVADMVDLDAVAGNFDGITYAKGASVLRQLVALVGQDQFMKGIRQYFAEHAWGNAEFSDLLRHLENASGRDLSDWSRQWLHSTGVNTLSWQRQNGLTIMQTQPVQQHRVGIGCYDFTGNKLTRTHYVETDLNAEITTLDIPDTPLVLVNDADLTYAKLRADTTSVLTLTDHLGAIDDALARSLAWGSAWDQTRDANASASWFLELVLDHIASETDSSVVMMLMRQVAESLDRYIPTAHVPLYRQHFSSRLWQLVQQVPAGSDVQLQLIQTFIRHARTDDVTTVSALADKRGPEGFSVSTDMAWTALQRLVAMGEAGETEIDAAEIEDDTSTGYLAAIHARAMIPTPENKAATWELITSGEPTNLELRHLVMGFRDVHDVSLLLPYTAQYFDTVDDLWGASSFEMAETLAVGLFPMWEISEQTAQQTQDAASATIHTGLQRILTELHDDVHRALTARKAF</sequence>
<dbReference type="GO" id="GO:0042277">
    <property type="term" value="F:peptide binding"/>
    <property type="evidence" value="ECO:0007669"/>
    <property type="project" value="TreeGrafter"/>
</dbReference>
<dbReference type="InterPro" id="IPR042097">
    <property type="entry name" value="Aminopeptidase_N-like_N_sf"/>
</dbReference>
<keyword evidence="10" id="KW-0862">Zinc</keyword>
<evidence type="ECO:0000313" key="17">
    <source>
        <dbReference type="EMBL" id="OAV59932.1"/>
    </source>
</evidence>
<keyword evidence="8" id="KW-0479">Metal-binding</keyword>
<dbReference type="GO" id="GO:0008270">
    <property type="term" value="F:zinc ion binding"/>
    <property type="evidence" value="ECO:0007669"/>
    <property type="project" value="InterPro"/>
</dbReference>
<evidence type="ECO:0000256" key="2">
    <source>
        <dbReference type="ARBA" id="ARBA00001947"/>
    </source>
</evidence>
<accession>A0A1B7LXN3</accession>
<feature type="domain" description="Aminopeptidase N-like N-terminal" evidence="16">
    <location>
        <begin position="90"/>
        <end position="188"/>
    </location>
</feature>
<evidence type="ECO:0000259" key="15">
    <source>
        <dbReference type="Pfam" id="PF11838"/>
    </source>
</evidence>
<dbReference type="GO" id="GO:0016285">
    <property type="term" value="F:alanyl aminopeptidase activity"/>
    <property type="evidence" value="ECO:0007669"/>
    <property type="project" value="UniProtKB-EC"/>
</dbReference>
<dbReference type="InterPro" id="IPR045357">
    <property type="entry name" value="Aminopeptidase_N-like_N"/>
</dbReference>
<evidence type="ECO:0000256" key="6">
    <source>
        <dbReference type="ARBA" id="ARBA00022438"/>
    </source>
</evidence>
<evidence type="ECO:0000256" key="3">
    <source>
        <dbReference type="ARBA" id="ARBA00010136"/>
    </source>
</evidence>
<dbReference type="EMBL" id="LXEY01000021">
    <property type="protein sequence ID" value="OAV59932.1"/>
    <property type="molecule type" value="Genomic_DNA"/>
</dbReference>
<feature type="domain" description="ERAP1-like C-terminal" evidence="15">
    <location>
        <begin position="509"/>
        <end position="815"/>
    </location>
</feature>
<dbReference type="InterPro" id="IPR050344">
    <property type="entry name" value="Peptidase_M1_aminopeptidases"/>
</dbReference>
<dbReference type="Gene3D" id="2.60.40.1730">
    <property type="entry name" value="tricorn interacting facor f3 domain"/>
    <property type="match status" value="1"/>
</dbReference>
<keyword evidence="9" id="KW-0378">Hydrolase</keyword>
<dbReference type="AlphaFoldDB" id="A0A1B7LXN3"/>
<dbReference type="STRING" id="1837282.A6F49_14405"/>
<organism evidence="17 18">
    <name type="scientific">Enteractinococcus helveticum</name>
    <dbReference type="NCBI Taxonomy" id="1837282"/>
    <lineage>
        <taxon>Bacteria</taxon>
        <taxon>Bacillati</taxon>
        <taxon>Actinomycetota</taxon>
        <taxon>Actinomycetes</taxon>
        <taxon>Micrococcales</taxon>
        <taxon>Micrococcaceae</taxon>
    </lineage>
</organism>
<dbReference type="CDD" id="cd09602">
    <property type="entry name" value="M1_APN"/>
    <property type="match status" value="1"/>
</dbReference>